<sequence length="300" mass="34827">MEPYTQIGHASDHISPFFSLPRELRDRIYTLVFQQAERASSAFPYVPKSSTHSKKRNKIHLVPIPPVNVPGILLCNRRLFSECYHVLVLTNFFVLEYDCQPVQLSPQIGRETLAIEYKLPTGTIDGDVFPKHCLGYALRLCPNLNKLIINFKVFRAILLELEESFRDLTPPFSWPKFLTILFCNQQCRLMVRDVFFVGAGLRNLTIPANLDSSPDEFGMDTGEGDCIITRDFRSELRLSETEMLQWMRQVWIECVRMFNSHENRGGFRRSIQLKGAEIAIMHSVNHNFWRQPRRTLTVTF</sequence>
<reference evidence="1" key="1">
    <citation type="journal article" date="2020" name="Stud. Mycol.">
        <title>101 Dothideomycetes genomes: a test case for predicting lifestyles and emergence of pathogens.</title>
        <authorList>
            <person name="Haridas S."/>
            <person name="Albert R."/>
            <person name="Binder M."/>
            <person name="Bloem J."/>
            <person name="Labutti K."/>
            <person name="Salamov A."/>
            <person name="Andreopoulos B."/>
            <person name="Baker S."/>
            <person name="Barry K."/>
            <person name="Bills G."/>
            <person name="Bluhm B."/>
            <person name="Cannon C."/>
            <person name="Castanera R."/>
            <person name="Culley D."/>
            <person name="Daum C."/>
            <person name="Ezra D."/>
            <person name="Gonzalez J."/>
            <person name="Henrissat B."/>
            <person name="Kuo A."/>
            <person name="Liang C."/>
            <person name="Lipzen A."/>
            <person name="Lutzoni F."/>
            <person name="Magnuson J."/>
            <person name="Mondo S."/>
            <person name="Nolan M."/>
            <person name="Ohm R."/>
            <person name="Pangilinan J."/>
            <person name="Park H.-J."/>
            <person name="Ramirez L."/>
            <person name="Alfaro M."/>
            <person name="Sun H."/>
            <person name="Tritt A."/>
            <person name="Yoshinaga Y."/>
            <person name="Zwiers L.-H."/>
            <person name="Turgeon B."/>
            <person name="Goodwin S."/>
            <person name="Spatafora J."/>
            <person name="Crous P."/>
            <person name="Grigoriev I."/>
        </authorList>
    </citation>
    <scope>NUCLEOTIDE SEQUENCE</scope>
    <source>
        <strain evidence="1">CBS 115976</strain>
    </source>
</reference>
<evidence type="ECO:0000313" key="2">
    <source>
        <dbReference type="Proteomes" id="UP000799302"/>
    </source>
</evidence>
<dbReference type="EMBL" id="MU004238">
    <property type="protein sequence ID" value="KAF2666581.1"/>
    <property type="molecule type" value="Genomic_DNA"/>
</dbReference>
<dbReference type="Proteomes" id="UP000799302">
    <property type="component" value="Unassembled WGS sequence"/>
</dbReference>
<evidence type="ECO:0000313" key="1">
    <source>
        <dbReference type="EMBL" id="KAF2666581.1"/>
    </source>
</evidence>
<gene>
    <name evidence="1" type="ORF">BT63DRAFT_415707</name>
</gene>
<protein>
    <recommendedName>
        <fullName evidence="3">F-box domain-containing protein</fullName>
    </recommendedName>
</protein>
<organism evidence="1 2">
    <name type="scientific">Microthyrium microscopicum</name>
    <dbReference type="NCBI Taxonomy" id="703497"/>
    <lineage>
        <taxon>Eukaryota</taxon>
        <taxon>Fungi</taxon>
        <taxon>Dikarya</taxon>
        <taxon>Ascomycota</taxon>
        <taxon>Pezizomycotina</taxon>
        <taxon>Dothideomycetes</taxon>
        <taxon>Dothideomycetes incertae sedis</taxon>
        <taxon>Microthyriales</taxon>
        <taxon>Microthyriaceae</taxon>
        <taxon>Microthyrium</taxon>
    </lineage>
</organism>
<name>A0A6A6U4T3_9PEZI</name>
<proteinExistence type="predicted"/>
<evidence type="ECO:0008006" key="3">
    <source>
        <dbReference type="Google" id="ProtNLM"/>
    </source>
</evidence>
<keyword evidence="2" id="KW-1185">Reference proteome</keyword>
<accession>A0A6A6U4T3</accession>
<dbReference type="AlphaFoldDB" id="A0A6A6U4T3"/>